<evidence type="ECO:0000256" key="8">
    <source>
        <dbReference type="SAM" id="MobiDB-lite"/>
    </source>
</evidence>
<evidence type="ECO:0000313" key="12">
    <source>
        <dbReference type="EMBL" id="TIB98973.1"/>
    </source>
</evidence>
<dbReference type="GO" id="GO:0006888">
    <property type="term" value="P:endoplasmic reticulum to Golgi vesicle-mediated transport"/>
    <property type="evidence" value="ECO:0007669"/>
    <property type="project" value="TreeGrafter"/>
</dbReference>
<evidence type="ECO:0000313" key="11">
    <source>
        <dbReference type="EMBL" id="TIB77649.1"/>
    </source>
</evidence>
<dbReference type="CDD" id="cd15844">
    <property type="entry name" value="SNARE_syntaxin5"/>
    <property type="match status" value="1"/>
</dbReference>
<keyword evidence="4 9" id="KW-0812">Transmembrane</keyword>
<dbReference type="Proteomes" id="UP000307169">
    <property type="component" value="Unassembled WGS sequence"/>
</dbReference>
<gene>
    <name evidence="15" type="ORF">E3Q02_02880</name>
    <name evidence="14" type="ORF">E3Q03_02878</name>
    <name evidence="13" type="ORF">E3Q10_02767</name>
    <name evidence="12" type="ORF">E3Q17_02800</name>
    <name evidence="11" type="ORF">E3Q22_02972</name>
</gene>
<dbReference type="GO" id="GO:0006906">
    <property type="term" value="P:vesicle fusion"/>
    <property type="evidence" value="ECO:0007669"/>
    <property type="project" value="TreeGrafter"/>
</dbReference>
<dbReference type="AlphaFoldDB" id="A0A4T0PKA1"/>
<evidence type="ECO:0000313" key="16">
    <source>
        <dbReference type="Proteomes" id="UP000305362"/>
    </source>
</evidence>
<comment type="similarity">
    <text evidence="2">Belongs to the syntaxin family.</text>
</comment>
<keyword evidence="7 9" id="KW-0472">Membrane</keyword>
<dbReference type="EMBL" id="SPRC01000032">
    <property type="protein sequence ID" value="TIB77649.1"/>
    <property type="molecule type" value="Genomic_DNA"/>
</dbReference>
<name>A0A4T0PKA1_9BASI</name>
<feature type="compositionally biased region" description="Polar residues" evidence="8">
    <location>
        <begin position="155"/>
        <end position="180"/>
    </location>
</feature>
<evidence type="ECO:0000256" key="7">
    <source>
        <dbReference type="ARBA" id="ARBA00023136"/>
    </source>
</evidence>
<dbReference type="InterPro" id="IPR045242">
    <property type="entry name" value="Syntaxin"/>
</dbReference>
<dbReference type="Gene3D" id="1.20.58.70">
    <property type="match status" value="1"/>
</dbReference>
<dbReference type="Proteomes" id="UP000310685">
    <property type="component" value="Unassembled WGS sequence"/>
</dbReference>
<evidence type="ECO:0000256" key="9">
    <source>
        <dbReference type="SAM" id="Phobius"/>
    </source>
</evidence>
<dbReference type="EMBL" id="SPRV01000032">
    <property type="protein sequence ID" value="TIC61073.1"/>
    <property type="molecule type" value="Genomic_DNA"/>
</dbReference>
<dbReference type="PROSITE" id="PS50192">
    <property type="entry name" value="T_SNARE"/>
    <property type="match status" value="1"/>
</dbReference>
<dbReference type="GO" id="GO:0000149">
    <property type="term" value="F:SNARE binding"/>
    <property type="evidence" value="ECO:0007669"/>
    <property type="project" value="TreeGrafter"/>
</dbReference>
<dbReference type="GO" id="GO:0006886">
    <property type="term" value="P:intracellular protein transport"/>
    <property type="evidence" value="ECO:0007669"/>
    <property type="project" value="InterPro"/>
</dbReference>
<feature type="transmembrane region" description="Helical" evidence="9">
    <location>
        <begin position="292"/>
        <end position="310"/>
    </location>
</feature>
<evidence type="ECO:0000256" key="2">
    <source>
        <dbReference type="ARBA" id="ARBA00009063"/>
    </source>
</evidence>
<evidence type="ECO:0000313" key="15">
    <source>
        <dbReference type="EMBL" id="TIC63898.1"/>
    </source>
</evidence>
<evidence type="ECO:0000313" key="17">
    <source>
        <dbReference type="Proteomes" id="UP000305647"/>
    </source>
</evidence>
<dbReference type="EMBL" id="SPRW01000032">
    <property type="protein sequence ID" value="TIC63898.1"/>
    <property type="molecule type" value="Genomic_DNA"/>
</dbReference>
<dbReference type="GO" id="GO:0000139">
    <property type="term" value="C:Golgi membrane"/>
    <property type="evidence" value="ECO:0007669"/>
    <property type="project" value="TreeGrafter"/>
</dbReference>
<evidence type="ECO:0000256" key="4">
    <source>
        <dbReference type="ARBA" id="ARBA00022692"/>
    </source>
</evidence>
<sequence>MTIKNRTFEWRAHLDSYNKINKRNLTNNLNLNNNHSRTEFSRLATTIAKDIESTTLKLQKLTQLAQRKSLFDDKQQEISELTYIIKQDINDLNSQIQHLQQYSNHQIKKSPLGEHQSNVVILLQNKLANTSIGFKDVLELRTQNIKKTKERTEKFTNLQTQQPEYVSDSPLYNSRPSSSQAHRRKQRNSDFLALDLDDAESGQSNGQPGAQQMSLVDRQSDYMNERSTAIDTIESTIGELGQIFSQLSSMVAMQGETVQRIDADVQDISDNVYGAQTELLKYYESIKSNRMLMFKVFGIIIIFFLVFILVT</sequence>
<dbReference type="InterPro" id="IPR006012">
    <property type="entry name" value="Syntaxin/epimorphin_CS"/>
</dbReference>
<protein>
    <submittedName>
        <fullName evidence="11">t-SNARE</fullName>
    </submittedName>
</protein>
<dbReference type="InterPro" id="IPR000727">
    <property type="entry name" value="T_SNARE_dom"/>
</dbReference>
<dbReference type="PANTHER" id="PTHR19957:SF3">
    <property type="entry name" value="SYNTAXIN-5"/>
    <property type="match status" value="1"/>
</dbReference>
<dbReference type="Pfam" id="PF05739">
    <property type="entry name" value="SNARE"/>
    <property type="match status" value="1"/>
</dbReference>
<dbReference type="EMBL" id="SPRO01000030">
    <property type="protein sequence ID" value="TIC29234.1"/>
    <property type="molecule type" value="Genomic_DNA"/>
</dbReference>
<dbReference type="EMBL" id="SPRH01000033">
    <property type="protein sequence ID" value="TIB98973.1"/>
    <property type="molecule type" value="Genomic_DNA"/>
</dbReference>
<organism evidence="11 20">
    <name type="scientific">Wallemia mellicola</name>
    <dbReference type="NCBI Taxonomy" id="1708541"/>
    <lineage>
        <taxon>Eukaryota</taxon>
        <taxon>Fungi</taxon>
        <taxon>Dikarya</taxon>
        <taxon>Basidiomycota</taxon>
        <taxon>Wallemiomycotina</taxon>
        <taxon>Wallemiomycetes</taxon>
        <taxon>Wallemiales</taxon>
        <taxon>Wallemiaceae</taxon>
        <taxon>Wallemia</taxon>
    </lineage>
</organism>
<dbReference type="InterPro" id="IPR010989">
    <property type="entry name" value="SNARE"/>
</dbReference>
<evidence type="ECO:0000313" key="19">
    <source>
        <dbReference type="Proteomes" id="UP000309601"/>
    </source>
</evidence>
<evidence type="ECO:0000313" key="14">
    <source>
        <dbReference type="EMBL" id="TIC61073.1"/>
    </source>
</evidence>
<evidence type="ECO:0000259" key="10">
    <source>
        <dbReference type="PROSITE" id="PS50192"/>
    </source>
</evidence>
<dbReference type="PANTHER" id="PTHR19957">
    <property type="entry name" value="SYNTAXIN"/>
    <property type="match status" value="1"/>
</dbReference>
<dbReference type="Proteomes" id="UP000305647">
    <property type="component" value="Unassembled WGS sequence"/>
</dbReference>
<comment type="caution">
    <text evidence="11">The sequence shown here is derived from an EMBL/GenBank/DDBJ whole genome shotgun (WGS) entry which is preliminary data.</text>
</comment>
<dbReference type="OMA" id="EHNHNVV"/>
<comment type="subcellular location">
    <subcellularLocation>
        <location evidence="1">Membrane</location>
        <topology evidence="1">Single-pass type IV membrane protein</topology>
    </subcellularLocation>
</comment>
<keyword evidence="6" id="KW-0175">Coiled coil</keyword>
<dbReference type="OrthoDB" id="421009at2759"/>
<dbReference type="GO" id="GO:0005484">
    <property type="term" value="F:SNAP receptor activity"/>
    <property type="evidence" value="ECO:0007669"/>
    <property type="project" value="InterPro"/>
</dbReference>
<evidence type="ECO:0000313" key="13">
    <source>
        <dbReference type="EMBL" id="TIC29234.1"/>
    </source>
</evidence>
<dbReference type="SUPFAM" id="SSF47661">
    <property type="entry name" value="t-snare proteins"/>
    <property type="match status" value="1"/>
</dbReference>
<feature type="domain" description="T-SNARE coiled-coil homology" evidence="10">
    <location>
        <begin position="220"/>
        <end position="282"/>
    </location>
</feature>
<evidence type="ECO:0000256" key="6">
    <source>
        <dbReference type="ARBA" id="ARBA00023054"/>
    </source>
</evidence>
<reference evidence="16 17" key="1">
    <citation type="submission" date="2019-03" db="EMBL/GenBank/DDBJ databases">
        <title>Sequencing 25 genomes of Wallemia mellicola.</title>
        <authorList>
            <person name="Gostincar C."/>
        </authorList>
    </citation>
    <scope>NUCLEOTIDE SEQUENCE [LARGE SCALE GENOMIC DNA]</scope>
    <source>
        <strain evidence="12 18">EXF-1262</strain>
        <strain evidence="15 19">EXF-1274</strain>
        <strain evidence="14 16">EXF-1277</strain>
        <strain evidence="11 20">EXF-6152</strain>
        <strain evidence="13 17">EXF-8738</strain>
    </source>
</reference>
<evidence type="ECO:0000256" key="5">
    <source>
        <dbReference type="ARBA" id="ARBA00022989"/>
    </source>
</evidence>
<evidence type="ECO:0000313" key="18">
    <source>
        <dbReference type="Proteomes" id="UP000307169"/>
    </source>
</evidence>
<keyword evidence="3" id="KW-0813">Transport</keyword>
<dbReference type="GO" id="GO:0031201">
    <property type="term" value="C:SNARE complex"/>
    <property type="evidence" value="ECO:0007669"/>
    <property type="project" value="TreeGrafter"/>
</dbReference>
<dbReference type="Proteomes" id="UP000305362">
    <property type="component" value="Unassembled WGS sequence"/>
</dbReference>
<evidence type="ECO:0000256" key="1">
    <source>
        <dbReference type="ARBA" id="ARBA00004211"/>
    </source>
</evidence>
<dbReference type="Proteomes" id="UP000309601">
    <property type="component" value="Unassembled WGS sequence"/>
</dbReference>
<dbReference type="GO" id="GO:0048278">
    <property type="term" value="P:vesicle docking"/>
    <property type="evidence" value="ECO:0007669"/>
    <property type="project" value="TreeGrafter"/>
</dbReference>
<evidence type="ECO:0000256" key="3">
    <source>
        <dbReference type="ARBA" id="ARBA00022448"/>
    </source>
</evidence>
<dbReference type="SMART" id="SM00397">
    <property type="entry name" value="t_SNARE"/>
    <property type="match status" value="1"/>
</dbReference>
<keyword evidence="5 9" id="KW-1133">Transmembrane helix</keyword>
<feature type="region of interest" description="Disordered" evidence="8">
    <location>
        <begin position="151"/>
        <end position="187"/>
    </location>
</feature>
<dbReference type="PROSITE" id="PS00914">
    <property type="entry name" value="SYNTAXIN"/>
    <property type="match status" value="1"/>
</dbReference>
<accession>A0A4T0PKA1</accession>
<evidence type="ECO:0000313" key="20">
    <source>
        <dbReference type="Proteomes" id="UP000310685"/>
    </source>
</evidence>
<proteinExistence type="inferred from homology"/>